<keyword evidence="3 6" id="KW-0812">Transmembrane</keyword>
<feature type="transmembrane region" description="Helical" evidence="6">
    <location>
        <begin position="176"/>
        <end position="198"/>
    </location>
</feature>
<dbReference type="AlphaFoldDB" id="A0A6N7RSK9"/>
<keyword evidence="5 6" id="KW-0472">Membrane</keyword>
<feature type="transmembrane region" description="Helical" evidence="6">
    <location>
        <begin position="116"/>
        <end position="136"/>
    </location>
</feature>
<keyword evidence="2" id="KW-1003">Cell membrane</keyword>
<feature type="transmembrane region" description="Helical" evidence="6">
    <location>
        <begin position="323"/>
        <end position="345"/>
    </location>
</feature>
<dbReference type="Pfam" id="PF01943">
    <property type="entry name" value="Polysacc_synt"/>
    <property type="match status" value="1"/>
</dbReference>
<evidence type="ECO:0000256" key="4">
    <source>
        <dbReference type="ARBA" id="ARBA00022989"/>
    </source>
</evidence>
<feature type="transmembrane region" description="Helical" evidence="6">
    <location>
        <begin position="83"/>
        <end position="104"/>
    </location>
</feature>
<comment type="subcellular location">
    <subcellularLocation>
        <location evidence="1">Cell membrane</location>
        <topology evidence="1">Multi-pass membrane protein</topology>
    </subcellularLocation>
</comment>
<dbReference type="EMBL" id="VTFY01000021">
    <property type="protein sequence ID" value="MRX84067.1"/>
    <property type="molecule type" value="Genomic_DNA"/>
</dbReference>
<feature type="transmembrane region" description="Helical" evidence="6">
    <location>
        <begin position="148"/>
        <end position="170"/>
    </location>
</feature>
<dbReference type="InterPro" id="IPR050833">
    <property type="entry name" value="Poly_Biosynth_Transport"/>
</dbReference>
<feature type="transmembrane region" description="Helical" evidence="6">
    <location>
        <begin position="384"/>
        <end position="404"/>
    </location>
</feature>
<feature type="transmembrane region" description="Helical" evidence="6">
    <location>
        <begin position="441"/>
        <end position="459"/>
    </location>
</feature>
<evidence type="ECO:0000256" key="6">
    <source>
        <dbReference type="SAM" id="Phobius"/>
    </source>
</evidence>
<gene>
    <name evidence="7" type="ORF">GJG86_16445</name>
</gene>
<proteinExistence type="predicted"/>
<comment type="caution">
    <text evidence="7">The sequence shown here is derived from an EMBL/GenBank/DDBJ whole genome shotgun (WGS) entry which is preliminary data.</text>
</comment>
<name>A0A6N7RSK9_9ACTN</name>
<evidence type="ECO:0000256" key="2">
    <source>
        <dbReference type="ARBA" id="ARBA00022475"/>
    </source>
</evidence>
<dbReference type="PANTHER" id="PTHR30250">
    <property type="entry name" value="PST FAMILY PREDICTED COLANIC ACID TRANSPORTER"/>
    <property type="match status" value="1"/>
</dbReference>
<sequence>MRKPCSENRMAILNISSTFLVAGINFITVPIFTRMLNTDGYGLVNVYVAWVQICTIFVGLKAEGSIGSAQANLPPEEQEPYQFSVLMMTVAVFSGIMLLSAVFISPLSQALNMSKLLVVAMLIQSFGSFLIAFFNARFIFRRQPHKNFLVSVGLCIGTTLLSVALIALIFTGEDGYLGRVIGLAVPNILIGLSLLLALACSRQRRFDIKYWKFCLLLTLPLIFHSLSQIVLSQTGKIVIQQSCGDSLTGIYSLAVVIVGFLGAIYSALNNAFVPFMYDDLAGKTSAAVKQRHFKNYFTSFTLGTCAFSMMAPEILKIMSTEAYWPAVDVLPFLIIGQYGVFLYSFPVNYEFYKMRTSSIAVGTVLAALLNLILSIALIPAMGMLGAALATMVSYLALFLFHFCIARYKLGDTNYSAKALCTGLVLVSAVAFLYYPLANLPFLRWIIGLFGLCLIGIRIWKTRTIF</sequence>
<evidence type="ECO:0000256" key="5">
    <source>
        <dbReference type="ARBA" id="ARBA00023136"/>
    </source>
</evidence>
<feature type="transmembrane region" description="Helical" evidence="6">
    <location>
        <begin position="293"/>
        <end position="311"/>
    </location>
</feature>
<dbReference type="InterPro" id="IPR002797">
    <property type="entry name" value="Polysacc_synth"/>
</dbReference>
<feature type="transmembrane region" description="Helical" evidence="6">
    <location>
        <begin position="416"/>
        <end position="435"/>
    </location>
</feature>
<evidence type="ECO:0000256" key="3">
    <source>
        <dbReference type="ARBA" id="ARBA00022692"/>
    </source>
</evidence>
<evidence type="ECO:0000313" key="7">
    <source>
        <dbReference type="EMBL" id="MRX84067.1"/>
    </source>
</evidence>
<dbReference type="GO" id="GO:0005886">
    <property type="term" value="C:plasma membrane"/>
    <property type="evidence" value="ECO:0007669"/>
    <property type="project" value="UniProtKB-SubCell"/>
</dbReference>
<dbReference type="PANTHER" id="PTHR30250:SF11">
    <property type="entry name" value="O-ANTIGEN TRANSPORTER-RELATED"/>
    <property type="match status" value="1"/>
</dbReference>
<evidence type="ECO:0000256" key="1">
    <source>
        <dbReference type="ARBA" id="ARBA00004651"/>
    </source>
</evidence>
<dbReference type="Proteomes" id="UP000438093">
    <property type="component" value="Unassembled WGS sequence"/>
</dbReference>
<feature type="transmembrane region" description="Helical" evidence="6">
    <location>
        <begin position="12"/>
        <end position="32"/>
    </location>
</feature>
<reference evidence="8" key="1">
    <citation type="submission" date="2019-08" db="EMBL/GenBank/DDBJ databases">
        <title>Arthrobacter sp. nov., isolated from plateau pika and Tibetan wild ass.</title>
        <authorList>
            <person name="Ge Y."/>
        </authorList>
    </citation>
    <scope>NUCLEOTIDE SEQUENCE [LARGE SCALE GENOMIC DNA]</scope>
    <source>
        <strain evidence="8">HF-4214</strain>
    </source>
</reference>
<feature type="transmembrane region" description="Helical" evidence="6">
    <location>
        <begin position="357"/>
        <end position="378"/>
    </location>
</feature>
<keyword evidence="4 6" id="KW-1133">Transmembrane helix</keyword>
<feature type="transmembrane region" description="Helical" evidence="6">
    <location>
        <begin position="250"/>
        <end position="272"/>
    </location>
</feature>
<protein>
    <submittedName>
        <fullName evidence="7">Oligosaccharide flippase family protein</fullName>
    </submittedName>
</protein>
<feature type="transmembrane region" description="Helical" evidence="6">
    <location>
        <begin position="210"/>
        <end position="230"/>
    </location>
</feature>
<keyword evidence="8" id="KW-1185">Reference proteome</keyword>
<feature type="transmembrane region" description="Helical" evidence="6">
    <location>
        <begin position="44"/>
        <end position="62"/>
    </location>
</feature>
<evidence type="ECO:0000313" key="8">
    <source>
        <dbReference type="Proteomes" id="UP000438093"/>
    </source>
</evidence>
<organism evidence="7 8">
    <name type="scientific">Eggerthella guodeyinii</name>
    <dbReference type="NCBI Taxonomy" id="2690837"/>
    <lineage>
        <taxon>Bacteria</taxon>
        <taxon>Bacillati</taxon>
        <taxon>Actinomycetota</taxon>
        <taxon>Coriobacteriia</taxon>
        <taxon>Eggerthellales</taxon>
        <taxon>Eggerthellaceae</taxon>
        <taxon>Eggerthella</taxon>
    </lineage>
</organism>
<accession>A0A6N7RSK9</accession>